<dbReference type="Proteomes" id="UP000799772">
    <property type="component" value="Unassembled WGS sequence"/>
</dbReference>
<evidence type="ECO:0000256" key="1">
    <source>
        <dbReference type="SAM" id="MobiDB-lite"/>
    </source>
</evidence>
<gene>
    <name evidence="2" type="ORF">NA57DRAFT_82167</name>
</gene>
<proteinExistence type="predicted"/>
<protein>
    <submittedName>
        <fullName evidence="2">Uncharacterized protein</fullName>
    </submittedName>
</protein>
<organism evidence="2 3">
    <name type="scientific">Rhizodiscina lignyota</name>
    <dbReference type="NCBI Taxonomy" id="1504668"/>
    <lineage>
        <taxon>Eukaryota</taxon>
        <taxon>Fungi</taxon>
        <taxon>Dikarya</taxon>
        <taxon>Ascomycota</taxon>
        <taxon>Pezizomycotina</taxon>
        <taxon>Dothideomycetes</taxon>
        <taxon>Pleosporomycetidae</taxon>
        <taxon>Aulographales</taxon>
        <taxon>Rhizodiscinaceae</taxon>
        <taxon>Rhizodiscina</taxon>
    </lineage>
</organism>
<evidence type="ECO:0000313" key="3">
    <source>
        <dbReference type="Proteomes" id="UP000799772"/>
    </source>
</evidence>
<name>A0A9P4I540_9PEZI</name>
<feature type="compositionally biased region" description="Polar residues" evidence="1">
    <location>
        <begin position="292"/>
        <end position="304"/>
    </location>
</feature>
<keyword evidence="3" id="KW-1185">Reference proteome</keyword>
<feature type="region of interest" description="Disordered" evidence="1">
    <location>
        <begin position="317"/>
        <end position="376"/>
    </location>
</feature>
<feature type="region of interest" description="Disordered" evidence="1">
    <location>
        <begin position="260"/>
        <end position="304"/>
    </location>
</feature>
<accession>A0A9P4I540</accession>
<feature type="compositionally biased region" description="Polar residues" evidence="1">
    <location>
        <begin position="347"/>
        <end position="376"/>
    </location>
</feature>
<evidence type="ECO:0000313" key="2">
    <source>
        <dbReference type="EMBL" id="KAF2092614.1"/>
    </source>
</evidence>
<reference evidence="2" key="1">
    <citation type="journal article" date="2020" name="Stud. Mycol.">
        <title>101 Dothideomycetes genomes: a test case for predicting lifestyles and emergence of pathogens.</title>
        <authorList>
            <person name="Haridas S."/>
            <person name="Albert R."/>
            <person name="Binder M."/>
            <person name="Bloem J."/>
            <person name="Labutti K."/>
            <person name="Salamov A."/>
            <person name="Andreopoulos B."/>
            <person name="Baker S."/>
            <person name="Barry K."/>
            <person name="Bills G."/>
            <person name="Bluhm B."/>
            <person name="Cannon C."/>
            <person name="Castanera R."/>
            <person name="Culley D."/>
            <person name="Daum C."/>
            <person name="Ezra D."/>
            <person name="Gonzalez J."/>
            <person name="Henrissat B."/>
            <person name="Kuo A."/>
            <person name="Liang C."/>
            <person name="Lipzen A."/>
            <person name="Lutzoni F."/>
            <person name="Magnuson J."/>
            <person name="Mondo S."/>
            <person name="Nolan M."/>
            <person name="Ohm R."/>
            <person name="Pangilinan J."/>
            <person name="Park H.-J."/>
            <person name="Ramirez L."/>
            <person name="Alfaro M."/>
            <person name="Sun H."/>
            <person name="Tritt A."/>
            <person name="Yoshinaga Y."/>
            <person name="Zwiers L.-H."/>
            <person name="Turgeon B."/>
            <person name="Goodwin S."/>
            <person name="Spatafora J."/>
            <person name="Crous P."/>
            <person name="Grigoriev I."/>
        </authorList>
    </citation>
    <scope>NUCLEOTIDE SEQUENCE</scope>
    <source>
        <strain evidence="2">CBS 133067</strain>
    </source>
</reference>
<comment type="caution">
    <text evidence="2">The sequence shown here is derived from an EMBL/GenBank/DDBJ whole genome shotgun (WGS) entry which is preliminary data.</text>
</comment>
<dbReference type="EMBL" id="ML978144">
    <property type="protein sequence ID" value="KAF2092614.1"/>
    <property type="molecule type" value="Genomic_DNA"/>
</dbReference>
<sequence>MATSQTQQPASTPKVYVEQHGGTRGIAGNVTSFLAVDEFVTINNLPPQAAVYEMRSLEQRARSLGSAVWKGTTNPVTKEPFKAGLCPGSISSEIEGYMIHLYQLRGFDLAEIIGRIPVEAWSKGRKARPPISVMKGNLSMRAQRYRTRVGVLDHFPGDLRKYTTEKKGFKEDMAKISRLNDLQLLYGVHWDIHSNGSMSQPYFGSRRGEGIPLGFNPPRYALPEPKEVSDRVRKLLESSGRRVPTLADLPVIHAQISWTGPPYNPRPQAQPNLPAPTSHPARQSHPPMPHNVNDNRGFTSSDNKSMSKDEFFALFDNVPNKKRARDEPVEEDDSDEANPSHKRTKVSVPTSTPGEATAKPQETSGGLPNDTISSDSVAIPNQDTLLLDPALDDIFEKWEKEAKLAEELDKANGFKAVWMFLLISSSASTSKYKQQSLKFNIQPYKITTPNNPNNPINTKPQDAKTSWVLWPQKGLSREYQADLEAKIQAVLDVGIKLEKCVIFPEEEGIRYWAASATREQAEKVKSLPNMLTLEEECEVGSFD</sequence>
<dbReference type="AlphaFoldDB" id="A0A9P4I540"/>